<feature type="signal peptide" evidence="1">
    <location>
        <begin position="1"/>
        <end position="15"/>
    </location>
</feature>
<name>A0A8S1UWD0_9CILI</name>
<reference evidence="2" key="1">
    <citation type="submission" date="2021-01" db="EMBL/GenBank/DDBJ databases">
        <authorList>
            <consortium name="Genoscope - CEA"/>
            <person name="William W."/>
        </authorList>
    </citation>
    <scope>NUCLEOTIDE SEQUENCE</scope>
</reference>
<dbReference type="AlphaFoldDB" id="A0A8S1UWD0"/>
<dbReference type="Proteomes" id="UP000689195">
    <property type="component" value="Unassembled WGS sequence"/>
</dbReference>
<dbReference type="EMBL" id="CAJJDO010000048">
    <property type="protein sequence ID" value="CAD8167859.1"/>
    <property type="molecule type" value="Genomic_DNA"/>
</dbReference>
<keyword evidence="1" id="KW-0732">Signal</keyword>
<accession>A0A8S1UWD0</accession>
<comment type="caution">
    <text evidence="2">The sequence shown here is derived from an EMBL/GenBank/DDBJ whole genome shotgun (WGS) entry which is preliminary data.</text>
</comment>
<evidence type="ECO:0000313" key="2">
    <source>
        <dbReference type="EMBL" id="CAD8167859.1"/>
    </source>
</evidence>
<evidence type="ECO:0000256" key="1">
    <source>
        <dbReference type="SAM" id="SignalP"/>
    </source>
</evidence>
<sequence>MTLKILYLIFKLIRAVEYLQPKINMVPNIKINQNYNLKYNILNAIGNEFQGFFQLSQEIRL</sequence>
<proteinExistence type="predicted"/>
<feature type="chain" id="PRO_5035941080" evidence="1">
    <location>
        <begin position="16"/>
        <end position="61"/>
    </location>
</feature>
<organism evidence="2 3">
    <name type="scientific">Paramecium pentaurelia</name>
    <dbReference type="NCBI Taxonomy" id="43138"/>
    <lineage>
        <taxon>Eukaryota</taxon>
        <taxon>Sar</taxon>
        <taxon>Alveolata</taxon>
        <taxon>Ciliophora</taxon>
        <taxon>Intramacronucleata</taxon>
        <taxon>Oligohymenophorea</taxon>
        <taxon>Peniculida</taxon>
        <taxon>Parameciidae</taxon>
        <taxon>Paramecium</taxon>
    </lineage>
</organism>
<keyword evidence="3" id="KW-1185">Reference proteome</keyword>
<gene>
    <name evidence="2" type="ORF">PPENT_87.1.T0480046</name>
</gene>
<evidence type="ECO:0000313" key="3">
    <source>
        <dbReference type="Proteomes" id="UP000689195"/>
    </source>
</evidence>
<protein>
    <submittedName>
        <fullName evidence="2">Uncharacterized protein</fullName>
    </submittedName>
</protein>